<dbReference type="CDD" id="cd06979">
    <property type="entry name" value="cupin_RemF-like"/>
    <property type="match status" value="1"/>
</dbReference>
<dbReference type="PANTHER" id="PTHR36440">
    <property type="entry name" value="PUTATIVE (AFU_ORTHOLOGUE AFUA_8G07350)-RELATED"/>
    <property type="match status" value="1"/>
</dbReference>
<evidence type="ECO:0000259" key="1">
    <source>
        <dbReference type="Pfam" id="PF07883"/>
    </source>
</evidence>
<sequence>MGELIRVGGLDIRFLHTKDDTGGALDAFEMTAHPNARMPVPHYHESWDECVYGLEGTLTFRVDGQDVPLPPGQSLFIRRGVVHGFRNDTAAPARCLCLLTPGALGPAYFQDIAALLAVTPPDVARMKETMLRYGLVPVAA</sequence>
<proteinExistence type="predicted"/>
<dbReference type="RefSeq" id="WP_227321320.1">
    <property type="nucleotide sequence ID" value="NZ_JAESVB010000004.1"/>
</dbReference>
<reference evidence="2" key="1">
    <citation type="journal article" date="2021" name="Microorganisms">
        <title>Acidisoma silvae sp. nov. and Acidisomacellulosilytica sp. nov., Two Acidophilic Bacteria Isolated from Decaying Wood, Hydrolyzing Cellulose and Producing Poly-3-hydroxybutyrate.</title>
        <authorList>
            <person name="Mieszkin S."/>
            <person name="Pouder E."/>
            <person name="Uroz S."/>
            <person name="Simon-Colin C."/>
            <person name="Alain K."/>
        </authorList>
    </citation>
    <scope>NUCLEOTIDE SEQUENCE</scope>
    <source>
        <strain evidence="2">HW T2.11</strain>
    </source>
</reference>
<dbReference type="SUPFAM" id="SSF51182">
    <property type="entry name" value="RmlC-like cupins"/>
    <property type="match status" value="1"/>
</dbReference>
<name>A0A964DZH2_9PROT</name>
<dbReference type="Gene3D" id="2.60.120.10">
    <property type="entry name" value="Jelly Rolls"/>
    <property type="match status" value="1"/>
</dbReference>
<comment type="caution">
    <text evidence="2">The sequence shown here is derived from an EMBL/GenBank/DDBJ whole genome shotgun (WGS) entry which is preliminary data.</text>
</comment>
<dbReference type="InterPro" id="IPR013096">
    <property type="entry name" value="Cupin_2"/>
</dbReference>
<accession>A0A964DZH2</accession>
<dbReference type="InterPro" id="IPR014710">
    <property type="entry name" value="RmlC-like_jellyroll"/>
</dbReference>
<dbReference type="Pfam" id="PF07883">
    <property type="entry name" value="Cupin_2"/>
    <property type="match status" value="1"/>
</dbReference>
<evidence type="ECO:0000313" key="3">
    <source>
        <dbReference type="Proteomes" id="UP000708298"/>
    </source>
</evidence>
<organism evidence="2 3">
    <name type="scientific">Acidisoma silvae</name>
    <dbReference type="NCBI Taxonomy" id="2802396"/>
    <lineage>
        <taxon>Bacteria</taxon>
        <taxon>Pseudomonadati</taxon>
        <taxon>Pseudomonadota</taxon>
        <taxon>Alphaproteobacteria</taxon>
        <taxon>Acetobacterales</taxon>
        <taxon>Acidocellaceae</taxon>
        <taxon>Acidisoma</taxon>
    </lineage>
</organism>
<dbReference type="EMBL" id="JAESVB010000004">
    <property type="protein sequence ID" value="MCB8875658.1"/>
    <property type="molecule type" value="Genomic_DNA"/>
</dbReference>
<dbReference type="InterPro" id="IPR053146">
    <property type="entry name" value="QDO-like"/>
</dbReference>
<dbReference type="PANTHER" id="PTHR36440:SF1">
    <property type="entry name" value="PUTATIVE (AFU_ORTHOLOGUE AFUA_8G07350)-RELATED"/>
    <property type="match status" value="1"/>
</dbReference>
<gene>
    <name evidence="2" type="ORF">ASILVAE211_10730</name>
</gene>
<feature type="domain" description="Cupin type-2" evidence="1">
    <location>
        <begin position="29"/>
        <end position="98"/>
    </location>
</feature>
<reference evidence="2" key="2">
    <citation type="submission" date="2021-01" db="EMBL/GenBank/DDBJ databases">
        <authorList>
            <person name="Mieszkin S."/>
            <person name="Pouder E."/>
            <person name="Alain K."/>
        </authorList>
    </citation>
    <scope>NUCLEOTIDE SEQUENCE</scope>
    <source>
        <strain evidence="2">HW T2.11</strain>
    </source>
</reference>
<evidence type="ECO:0000313" key="2">
    <source>
        <dbReference type="EMBL" id="MCB8875658.1"/>
    </source>
</evidence>
<dbReference type="AlphaFoldDB" id="A0A964DZH2"/>
<dbReference type="Proteomes" id="UP000708298">
    <property type="component" value="Unassembled WGS sequence"/>
</dbReference>
<dbReference type="InterPro" id="IPR011051">
    <property type="entry name" value="RmlC_Cupin_sf"/>
</dbReference>
<protein>
    <submittedName>
        <fullName evidence="2">Cupin domain-containing protein</fullName>
    </submittedName>
</protein>
<keyword evidence="3" id="KW-1185">Reference proteome</keyword>